<sequence>EGKTAPPLGIRSDFSIGRALNNKGDLRFYLKSLMTPMRHFATVHLRYHETRYSGQDAITTYPMVNLLVRYGGL</sequence>
<comment type="caution">
    <text evidence="1">The sequence shown here is derived from an EMBL/GenBank/DDBJ whole genome shotgun (WGS) entry which is preliminary data.</text>
</comment>
<feature type="non-terminal residue" evidence="1">
    <location>
        <position position="1"/>
    </location>
</feature>
<proteinExistence type="predicted"/>
<name>A0ABS8SM24_DATST</name>
<dbReference type="EMBL" id="JACEIK010000617">
    <property type="protein sequence ID" value="MCD7459868.1"/>
    <property type="molecule type" value="Genomic_DNA"/>
</dbReference>
<protein>
    <submittedName>
        <fullName evidence="1">Uncharacterized protein</fullName>
    </submittedName>
</protein>
<gene>
    <name evidence="1" type="ORF">HAX54_042154</name>
</gene>
<reference evidence="1 2" key="1">
    <citation type="journal article" date="2021" name="BMC Genomics">
        <title>Datura genome reveals duplications of psychoactive alkaloid biosynthetic genes and high mutation rate following tissue culture.</title>
        <authorList>
            <person name="Rajewski A."/>
            <person name="Carter-House D."/>
            <person name="Stajich J."/>
            <person name="Litt A."/>
        </authorList>
    </citation>
    <scope>NUCLEOTIDE SEQUENCE [LARGE SCALE GENOMIC DNA]</scope>
    <source>
        <strain evidence="1">AR-01</strain>
    </source>
</reference>
<organism evidence="1 2">
    <name type="scientific">Datura stramonium</name>
    <name type="common">Jimsonweed</name>
    <name type="synonym">Common thornapple</name>
    <dbReference type="NCBI Taxonomy" id="4076"/>
    <lineage>
        <taxon>Eukaryota</taxon>
        <taxon>Viridiplantae</taxon>
        <taxon>Streptophyta</taxon>
        <taxon>Embryophyta</taxon>
        <taxon>Tracheophyta</taxon>
        <taxon>Spermatophyta</taxon>
        <taxon>Magnoliopsida</taxon>
        <taxon>eudicotyledons</taxon>
        <taxon>Gunneridae</taxon>
        <taxon>Pentapetalae</taxon>
        <taxon>asterids</taxon>
        <taxon>lamiids</taxon>
        <taxon>Solanales</taxon>
        <taxon>Solanaceae</taxon>
        <taxon>Solanoideae</taxon>
        <taxon>Datureae</taxon>
        <taxon>Datura</taxon>
    </lineage>
</organism>
<evidence type="ECO:0000313" key="1">
    <source>
        <dbReference type="EMBL" id="MCD7459868.1"/>
    </source>
</evidence>
<keyword evidence="2" id="KW-1185">Reference proteome</keyword>
<dbReference type="Proteomes" id="UP000823775">
    <property type="component" value="Unassembled WGS sequence"/>
</dbReference>
<evidence type="ECO:0000313" key="2">
    <source>
        <dbReference type="Proteomes" id="UP000823775"/>
    </source>
</evidence>
<accession>A0ABS8SM24</accession>